<evidence type="ECO:0000256" key="2">
    <source>
        <dbReference type="SAM" id="Phobius"/>
    </source>
</evidence>
<keyword evidence="4" id="KW-1185">Reference proteome</keyword>
<dbReference type="OrthoDB" id="3514174at2"/>
<dbReference type="AlphaFoldDB" id="A0A7J5B7K3"/>
<dbReference type="Gene3D" id="3.40.50.10320">
    <property type="entry name" value="LmbE-like"/>
    <property type="match status" value="1"/>
</dbReference>
<keyword evidence="1" id="KW-0862">Zinc</keyword>
<organism evidence="3 4">
    <name type="scientific">Pseudoclavibacter terrae</name>
    <dbReference type="NCBI Taxonomy" id="1530195"/>
    <lineage>
        <taxon>Bacteria</taxon>
        <taxon>Bacillati</taxon>
        <taxon>Actinomycetota</taxon>
        <taxon>Actinomycetes</taxon>
        <taxon>Micrococcales</taxon>
        <taxon>Microbacteriaceae</taxon>
        <taxon>Pseudoclavibacter</taxon>
    </lineage>
</organism>
<feature type="transmembrane region" description="Helical" evidence="2">
    <location>
        <begin position="54"/>
        <end position="72"/>
    </location>
</feature>
<dbReference type="PANTHER" id="PTHR12993:SF11">
    <property type="entry name" value="N-ACETYLGLUCOSAMINYL-PHOSPHATIDYLINOSITOL DE-N-ACETYLASE"/>
    <property type="match status" value="1"/>
</dbReference>
<keyword evidence="2" id="KW-0472">Membrane</keyword>
<dbReference type="SUPFAM" id="SSF102588">
    <property type="entry name" value="LmbE-like"/>
    <property type="match status" value="1"/>
</dbReference>
<keyword evidence="2" id="KW-1133">Transmembrane helix</keyword>
<dbReference type="InterPro" id="IPR003737">
    <property type="entry name" value="GlcNAc_PI_deacetylase-related"/>
</dbReference>
<protein>
    <submittedName>
        <fullName evidence="3">PIG-L family deacetylase</fullName>
    </submittedName>
</protein>
<feature type="transmembrane region" description="Helical" evidence="2">
    <location>
        <begin position="12"/>
        <end position="34"/>
    </location>
</feature>
<dbReference type="EMBL" id="WBJX01000001">
    <property type="protein sequence ID" value="KAB1639621.1"/>
    <property type="molecule type" value="Genomic_DNA"/>
</dbReference>
<gene>
    <name evidence="3" type="ORF">F8O03_04665</name>
</gene>
<dbReference type="PANTHER" id="PTHR12993">
    <property type="entry name" value="N-ACETYLGLUCOSAMINYL-PHOSPHATIDYLINOSITOL DE-N-ACETYLASE-RELATED"/>
    <property type="match status" value="1"/>
</dbReference>
<feature type="transmembrane region" description="Helical" evidence="2">
    <location>
        <begin position="84"/>
        <end position="106"/>
    </location>
</feature>
<comment type="caution">
    <text evidence="3">The sequence shown here is derived from an EMBL/GenBank/DDBJ whole genome shotgun (WGS) entry which is preliminary data.</text>
</comment>
<evidence type="ECO:0000313" key="4">
    <source>
        <dbReference type="Proteomes" id="UP000490386"/>
    </source>
</evidence>
<dbReference type="Pfam" id="PF02585">
    <property type="entry name" value="PIG-L"/>
    <property type="match status" value="1"/>
</dbReference>
<dbReference type="GO" id="GO:0016137">
    <property type="term" value="P:glycoside metabolic process"/>
    <property type="evidence" value="ECO:0007669"/>
    <property type="project" value="UniProtKB-ARBA"/>
</dbReference>
<evidence type="ECO:0000313" key="3">
    <source>
        <dbReference type="EMBL" id="KAB1639621.1"/>
    </source>
</evidence>
<sequence length="321" mass="34792">MQDSSTLRRKSWRISMIVAVLGASACLGLTLYVAVRMDRALVSAEVGAPVRWMLLLFASVLGLGYFFLIFHAPGVPHTPTQLEVLGTVALCLVTALFVVFIEAVHARRSPDAQSKRVLVVGAHPDDLELACGGTVASYVDGGHQVKVLVMSRGQQGGNPSVRLREAHAGAALLGVHDVTVHDFPDTQLSNANGGMIRTIERAISTFAPTVILTHSEHDHHQDHQAVHRAVLRAGRQASSILCFESPSVTRHFNPAMFVDIDAFIDVKVKAVQTHRDQAGKPYMSSNRVRGIAAFRGAQAKCDYAEGFELVRYLQNTGGRIS</sequence>
<dbReference type="GO" id="GO:0016811">
    <property type="term" value="F:hydrolase activity, acting on carbon-nitrogen (but not peptide) bonds, in linear amides"/>
    <property type="evidence" value="ECO:0007669"/>
    <property type="project" value="TreeGrafter"/>
</dbReference>
<accession>A0A7J5B7K3</accession>
<evidence type="ECO:0000256" key="1">
    <source>
        <dbReference type="ARBA" id="ARBA00022833"/>
    </source>
</evidence>
<keyword evidence="2" id="KW-0812">Transmembrane</keyword>
<reference evidence="3 4" key="1">
    <citation type="submission" date="2019-09" db="EMBL/GenBank/DDBJ databases">
        <title>Phylogeny of genus Pseudoclavibacter and closely related genus.</title>
        <authorList>
            <person name="Li Y."/>
        </authorList>
    </citation>
    <scope>NUCLEOTIDE SEQUENCE [LARGE SCALE GENOMIC DNA]</scope>
    <source>
        <strain evidence="3 4">THG-MD12</strain>
    </source>
</reference>
<dbReference type="InterPro" id="IPR024078">
    <property type="entry name" value="LmbE-like_dom_sf"/>
</dbReference>
<dbReference type="Proteomes" id="UP000490386">
    <property type="component" value="Unassembled WGS sequence"/>
</dbReference>
<name>A0A7J5B7K3_9MICO</name>
<proteinExistence type="predicted"/>